<evidence type="ECO:0000256" key="3">
    <source>
        <dbReference type="ARBA" id="ARBA00022576"/>
    </source>
</evidence>
<dbReference type="AlphaFoldDB" id="A0AAV5KI68"/>
<evidence type="ECO:0000256" key="9">
    <source>
        <dbReference type="SAM" id="MobiDB-lite"/>
    </source>
</evidence>
<proteinExistence type="inferred from homology"/>
<dbReference type="SUPFAM" id="SSF56752">
    <property type="entry name" value="D-aminoacid aminotransferase-like PLP-dependent enzymes"/>
    <property type="match status" value="1"/>
</dbReference>
<evidence type="ECO:0000256" key="8">
    <source>
        <dbReference type="RuleBase" id="RU004517"/>
    </source>
</evidence>
<evidence type="ECO:0000313" key="11">
    <source>
        <dbReference type="Proteomes" id="UP001054252"/>
    </source>
</evidence>
<dbReference type="FunFam" id="3.30.470.10:FF:000003">
    <property type="entry name" value="Branched-chain-amino-acid aminotransferase"/>
    <property type="match status" value="1"/>
</dbReference>
<keyword evidence="3 8" id="KW-0032">Aminotransferase</keyword>
<name>A0AAV5KI68_9ROSI</name>
<accession>A0AAV5KI68</accession>
<comment type="catalytic activity">
    <reaction evidence="8">
        <text>L-leucine + 2-oxoglutarate = 4-methyl-2-oxopentanoate + L-glutamate</text>
        <dbReference type="Rhea" id="RHEA:18321"/>
        <dbReference type="ChEBI" id="CHEBI:16810"/>
        <dbReference type="ChEBI" id="CHEBI:17865"/>
        <dbReference type="ChEBI" id="CHEBI:29985"/>
        <dbReference type="ChEBI" id="CHEBI:57427"/>
        <dbReference type="EC" id="2.6.1.42"/>
    </reaction>
</comment>
<dbReference type="InterPro" id="IPR033939">
    <property type="entry name" value="BCAT_family"/>
</dbReference>
<dbReference type="Gene3D" id="3.30.470.10">
    <property type="match status" value="1"/>
</dbReference>
<comment type="catalytic activity">
    <reaction evidence="8">
        <text>L-isoleucine + 2-oxoglutarate = (S)-3-methyl-2-oxopentanoate + L-glutamate</text>
        <dbReference type="Rhea" id="RHEA:24801"/>
        <dbReference type="ChEBI" id="CHEBI:16810"/>
        <dbReference type="ChEBI" id="CHEBI:29985"/>
        <dbReference type="ChEBI" id="CHEBI:35146"/>
        <dbReference type="ChEBI" id="CHEBI:58045"/>
        <dbReference type="EC" id="2.6.1.42"/>
    </reaction>
</comment>
<dbReference type="InterPro" id="IPR001544">
    <property type="entry name" value="Aminotrans_IV"/>
</dbReference>
<evidence type="ECO:0000256" key="1">
    <source>
        <dbReference type="ARBA" id="ARBA00001933"/>
    </source>
</evidence>
<evidence type="ECO:0000256" key="4">
    <source>
        <dbReference type="ARBA" id="ARBA00022679"/>
    </source>
</evidence>
<dbReference type="PROSITE" id="PS00770">
    <property type="entry name" value="AA_TRANSFER_CLASS_4"/>
    <property type="match status" value="1"/>
</dbReference>
<dbReference type="EC" id="2.6.1.42" evidence="8"/>
<evidence type="ECO:0000256" key="6">
    <source>
        <dbReference type="RuleBase" id="RU004106"/>
    </source>
</evidence>
<comment type="similarity">
    <text evidence="2 6">Belongs to the class-IV pyridoxal-phosphate-dependent aminotransferase family.</text>
</comment>
<dbReference type="InterPro" id="IPR043132">
    <property type="entry name" value="BCAT-like_C"/>
</dbReference>
<dbReference type="Pfam" id="PF01063">
    <property type="entry name" value="Aminotran_4"/>
    <property type="match status" value="1"/>
</dbReference>
<keyword evidence="8" id="KW-0100">Branched-chain amino acid biosynthesis</keyword>
<sequence>MICCLYEYALPLACYRTGSIYFATARAICCCYEAICCHLLPLLLLSFPMGNGDPRGERRRGAKSAPLKNPRGDPRPRDSRGRGWGRVDTLHYLCRIYSSVYRMQKSSESIPHSNEVGKYADVNWDELGFSLTPTDYMYMAQSKEGLNFAQGTLTPFRNIELSPCSTVLQYGQGLFEGLKAYRTADDRILLFRPEENALRMKKGADRMCMQAPSVEQFVDAVKQTVLANKRWIPPPGKGALYLRPMLMGSSSHLGVQAATEYIFLVFASPVGSYHKGEATLNLLVENKFHRAIPSGTGDIKAVVNYSPTVKPLAQAKAKGFSDVLFLDSVTGKYIEEVSACNIFMLKGNVISTPATNGNILSGITRKSIIELAKNSGYKAEERAIPVDDVFDADEVFCTGTGVVVTPVSSITYQDKRYEYKTGKDTVSQQLRAALTGIQTGSIEDKKGWTVEIRS</sequence>
<dbReference type="NCBIfam" id="NF009897">
    <property type="entry name" value="PRK13357.1"/>
    <property type="match status" value="1"/>
</dbReference>
<reference evidence="10 11" key="1">
    <citation type="journal article" date="2021" name="Commun. Biol.">
        <title>The genome of Shorea leprosula (Dipterocarpaceae) highlights the ecological relevance of drought in aseasonal tropical rainforests.</title>
        <authorList>
            <person name="Ng K.K.S."/>
            <person name="Kobayashi M.J."/>
            <person name="Fawcett J.A."/>
            <person name="Hatakeyama M."/>
            <person name="Paape T."/>
            <person name="Ng C.H."/>
            <person name="Ang C.C."/>
            <person name="Tnah L.H."/>
            <person name="Lee C.T."/>
            <person name="Nishiyama T."/>
            <person name="Sese J."/>
            <person name="O'Brien M.J."/>
            <person name="Copetti D."/>
            <person name="Mohd Noor M.I."/>
            <person name="Ong R.C."/>
            <person name="Putra M."/>
            <person name="Sireger I.Z."/>
            <person name="Indrioko S."/>
            <person name="Kosugi Y."/>
            <person name="Izuno A."/>
            <person name="Isagi Y."/>
            <person name="Lee S.L."/>
            <person name="Shimizu K.K."/>
        </authorList>
    </citation>
    <scope>NUCLEOTIDE SEQUENCE [LARGE SCALE GENOMIC DNA]</scope>
    <source>
        <strain evidence="10">214</strain>
    </source>
</reference>
<dbReference type="Proteomes" id="UP001054252">
    <property type="component" value="Unassembled WGS sequence"/>
</dbReference>
<organism evidence="10 11">
    <name type="scientific">Rubroshorea leprosula</name>
    <dbReference type="NCBI Taxonomy" id="152421"/>
    <lineage>
        <taxon>Eukaryota</taxon>
        <taxon>Viridiplantae</taxon>
        <taxon>Streptophyta</taxon>
        <taxon>Embryophyta</taxon>
        <taxon>Tracheophyta</taxon>
        <taxon>Spermatophyta</taxon>
        <taxon>Magnoliopsida</taxon>
        <taxon>eudicotyledons</taxon>
        <taxon>Gunneridae</taxon>
        <taxon>Pentapetalae</taxon>
        <taxon>rosids</taxon>
        <taxon>malvids</taxon>
        <taxon>Malvales</taxon>
        <taxon>Dipterocarpaceae</taxon>
        <taxon>Rubroshorea</taxon>
    </lineage>
</organism>
<dbReference type="PANTHER" id="PTHR42825:SF28">
    <property type="entry name" value="BRANCHED-CHAIN-AMINO-ACID AMINOTRANSFERASE 7-RELATED"/>
    <property type="match status" value="1"/>
</dbReference>
<dbReference type="PANTHER" id="PTHR42825">
    <property type="entry name" value="AMINO ACID AMINOTRANSFERASE"/>
    <property type="match status" value="1"/>
</dbReference>
<keyword evidence="4 8" id="KW-0808">Transferase</keyword>
<dbReference type="GO" id="GO:0009082">
    <property type="term" value="P:branched-chain amino acid biosynthetic process"/>
    <property type="evidence" value="ECO:0007669"/>
    <property type="project" value="UniProtKB-KW"/>
</dbReference>
<gene>
    <name evidence="10" type="ORF">SLEP1_g33921</name>
</gene>
<dbReference type="Gene3D" id="3.20.10.10">
    <property type="entry name" value="D-amino Acid Aminotransferase, subunit A, domain 2"/>
    <property type="match status" value="1"/>
</dbReference>
<evidence type="ECO:0000256" key="5">
    <source>
        <dbReference type="ARBA" id="ARBA00022898"/>
    </source>
</evidence>
<evidence type="ECO:0000256" key="2">
    <source>
        <dbReference type="ARBA" id="ARBA00009320"/>
    </source>
</evidence>
<comment type="cofactor">
    <cofactor evidence="1 7">
        <name>pyridoxal 5'-phosphate</name>
        <dbReference type="ChEBI" id="CHEBI:597326"/>
    </cofactor>
</comment>
<keyword evidence="8" id="KW-0028">Amino-acid biosynthesis</keyword>
<dbReference type="GO" id="GO:0008652">
    <property type="term" value="P:amino acid biosynthetic process"/>
    <property type="evidence" value="ECO:0007669"/>
    <property type="project" value="UniProtKB-KW"/>
</dbReference>
<evidence type="ECO:0000313" key="10">
    <source>
        <dbReference type="EMBL" id="GKV24294.1"/>
    </source>
</evidence>
<dbReference type="InterPro" id="IPR036038">
    <property type="entry name" value="Aminotransferase-like"/>
</dbReference>
<protein>
    <recommendedName>
        <fullName evidence="8">Branched-chain-amino-acid aminotransferase</fullName>
        <ecNumber evidence="8">2.6.1.42</ecNumber>
    </recommendedName>
</protein>
<feature type="region of interest" description="Disordered" evidence="9">
    <location>
        <begin position="55"/>
        <end position="83"/>
    </location>
</feature>
<dbReference type="EMBL" id="BPVZ01000065">
    <property type="protein sequence ID" value="GKV24294.1"/>
    <property type="molecule type" value="Genomic_DNA"/>
</dbReference>
<dbReference type="NCBIfam" id="TIGR01123">
    <property type="entry name" value="ilvE_II"/>
    <property type="match status" value="1"/>
</dbReference>
<dbReference type="InterPro" id="IPR005786">
    <property type="entry name" value="B_amino_transII"/>
</dbReference>
<dbReference type="InterPro" id="IPR018300">
    <property type="entry name" value="Aminotrans_IV_CS"/>
</dbReference>
<dbReference type="CDD" id="cd01557">
    <property type="entry name" value="BCAT_beta_family"/>
    <property type="match status" value="1"/>
</dbReference>
<dbReference type="GO" id="GO:0004084">
    <property type="term" value="F:branched-chain-amino-acid transaminase activity"/>
    <property type="evidence" value="ECO:0007669"/>
    <property type="project" value="UniProtKB-EC"/>
</dbReference>
<keyword evidence="5 7" id="KW-0663">Pyridoxal phosphate</keyword>
<comment type="catalytic activity">
    <reaction evidence="8">
        <text>L-valine + 2-oxoglutarate = 3-methyl-2-oxobutanoate + L-glutamate</text>
        <dbReference type="Rhea" id="RHEA:24813"/>
        <dbReference type="ChEBI" id="CHEBI:11851"/>
        <dbReference type="ChEBI" id="CHEBI:16810"/>
        <dbReference type="ChEBI" id="CHEBI:29985"/>
        <dbReference type="ChEBI" id="CHEBI:57762"/>
        <dbReference type="EC" id="2.6.1.42"/>
    </reaction>
</comment>
<feature type="compositionally biased region" description="Basic and acidic residues" evidence="9">
    <location>
        <begin position="70"/>
        <end position="81"/>
    </location>
</feature>
<dbReference type="InterPro" id="IPR043131">
    <property type="entry name" value="BCAT-like_N"/>
</dbReference>
<dbReference type="FunFam" id="3.20.10.10:FF:000003">
    <property type="entry name" value="Branched-chain-amino-acid aminotransferase"/>
    <property type="match status" value="1"/>
</dbReference>
<evidence type="ECO:0000256" key="7">
    <source>
        <dbReference type="RuleBase" id="RU004516"/>
    </source>
</evidence>
<dbReference type="GO" id="GO:0005737">
    <property type="term" value="C:cytoplasm"/>
    <property type="evidence" value="ECO:0007669"/>
    <property type="project" value="UniProtKB-ARBA"/>
</dbReference>
<comment type="caution">
    <text evidence="10">The sequence shown here is derived from an EMBL/GenBank/DDBJ whole genome shotgun (WGS) entry which is preliminary data.</text>
</comment>
<keyword evidence="11" id="KW-1185">Reference proteome</keyword>